<feature type="transmembrane region" description="Helical" evidence="19">
    <location>
        <begin position="310"/>
        <end position="334"/>
    </location>
</feature>
<feature type="transmembrane region" description="Helical" evidence="19">
    <location>
        <begin position="144"/>
        <end position="166"/>
    </location>
</feature>
<comment type="subcellular location">
    <subcellularLocation>
        <location evidence="2">Endoplasmic reticulum membrane</location>
        <topology evidence="2">Multi-pass membrane protein</topology>
    </subcellularLocation>
</comment>
<evidence type="ECO:0000256" key="10">
    <source>
        <dbReference type="ARBA" id="ARBA00022723"/>
    </source>
</evidence>
<keyword evidence="10" id="KW-0479">Metal-binding</keyword>
<evidence type="ECO:0000313" key="20">
    <source>
        <dbReference type="EMBL" id="ADE76135.1"/>
    </source>
</evidence>
<feature type="transmembrane region" description="Helical" evidence="19">
    <location>
        <begin position="277"/>
        <end position="298"/>
    </location>
</feature>
<dbReference type="UniPathway" id="UPA00378"/>
<keyword evidence="9 19" id="KW-0812">Transmembrane</keyword>
<evidence type="ECO:0000256" key="9">
    <source>
        <dbReference type="ARBA" id="ARBA00022692"/>
    </source>
</evidence>
<reference evidence="20" key="1">
    <citation type="submission" date="2010-04" db="EMBL/GenBank/DDBJ databases">
        <authorList>
            <person name="Reid K.E."/>
            <person name="Liao N."/>
            <person name="Chan S."/>
            <person name="Docking R."/>
            <person name="Taylor G."/>
            <person name="Moore R."/>
            <person name="Mayo M."/>
            <person name="Munro S."/>
            <person name="King J."/>
            <person name="Yanchuk A."/>
            <person name="Holt R."/>
            <person name="Jones S."/>
            <person name="Marra M."/>
            <person name="Ritland C.E."/>
            <person name="Ritland K."/>
            <person name="Bohlmann J."/>
        </authorList>
    </citation>
    <scope>NUCLEOTIDE SEQUENCE</scope>
    <source>
        <tissue evidence="20">Bud</tissue>
    </source>
</reference>
<keyword evidence="7" id="KW-0328">Glycosyltransferase</keyword>
<dbReference type="GO" id="GO:0016757">
    <property type="term" value="F:glycosyltransferase activity"/>
    <property type="evidence" value="ECO:0007669"/>
    <property type="project" value="UniProtKB-KW"/>
</dbReference>
<keyword evidence="11" id="KW-0256">Endoplasmic reticulum</keyword>
<comment type="cofactor">
    <cofactor evidence="1">
        <name>Mg(2+)</name>
        <dbReference type="ChEBI" id="CHEBI:18420"/>
    </cofactor>
</comment>
<keyword evidence="8" id="KW-0808">Transferase</keyword>
<keyword evidence="14 19" id="KW-0472">Membrane</keyword>
<dbReference type="GO" id="GO:0003975">
    <property type="term" value="F:UDP-N-acetylglucosamine-dolichyl-phosphate N-acetylglucosaminephosphotransferase activity"/>
    <property type="evidence" value="ECO:0007669"/>
    <property type="project" value="UniProtKB-EC"/>
</dbReference>
<evidence type="ECO:0000256" key="15">
    <source>
        <dbReference type="ARBA" id="ARBA00029567"/>
    </source>
</evidence>
<keyword evidence="12" id="KW-0460">Magnesium</keyword>
<evidence type="ECO:0000256" key="2">
    <source>
        <dbReference type="ARBA" id="ARBA00004477"/>
    </source>
</evidence>
<evidence type="ECO:0000256" key="3">
    <source>
        <dbReference type="ARBA" id="ARBA00004922"/>
    </source>
</evidence>
<dbReference type="EC" id="2.7.8.15" evidence="5"/>
<protein>
    <recommendedName>
        <fullName evidence="6">UDP-N-acetylglucosamine--dolichyl-phosphate N-acetylglucosaminephosphotransferase</fullName>
        <ecNumber evidence="5">2.7.8.15</ecNumber>
    </recommendedName>
    <alternativeName>
        <fullName evidence="15">GlcNAc-1-P transferase</fullName>
    </alternativeName>
    <alternativeName>
        <fullName evidence="16">N-acetylglucosamine-1-phosphate transferase</fullName>
    </alternativeName>
</protein>
<feature type="transmembrane region" description="Helical" evidence="19">
    <location>
        <begin position="116"/>
        <end position="138"/>
    </location>
</feature>
<organism evidence="20">
    <name type="scientific">Picea sitchensis</name>
    <name type="common">Sitka spruce</name>
    <name type="synonym">Pinus sitchensis</name>
    <dbReference type="NCBI Taxonomy" id="3332"/>
    <lineage>
        <taxon>Eukaryota</taxon>
        <taxon>Viridiplantae</taxon>
        <taxon>Streptophyta</taxon>
        <taxon>Embryophyta</taxon>
        <taxon>Tracheophyta</taxon>
        <taxon>Spermatophyta</taxon>
        <taxon>Pinopsida</taxon>
        <taxon>Pinidae</taxon>
        <taxon>Conifers I</taxon>
        <taxon>Pinales</taxon>
        <taxon>Pinaceae</taxon>
        <taxon>Picea</taxon>
    </lineage>
</organism>
<proteinExistence type="evidence at transcript level"/>
<evidence type="ECO:0000256" key="13">
    <source>
        <dbReference type="ARBA" id="ARBA00022989"/>
    </source>
</evidence>
<dbReference type="GO" id="GO:0006488">
    <property type="term" value="P:dolichol-linked oligosaccharide biosynthetic process"/>
    <property type="evidence" value="ECO:0007669"/>
    <property type="project" value="InterPro"/>
</dbReference>
<feature type="transmembrane region" description="Helical" evidence="19">
    <location>
        <begin position="396"/>
        <end position="418"/>
    </location>
</feature>
<evidence type="ECO:0000256" key="17">
    <source>
        <dbReference type="ARBA" id="ARBA00044717"/>
    </source>
</evidence>
<feature type="transmembrane region" description="Helical" evidence="19">
    <location>
        <begin position="178"/>
        <end position="200"/>
    </location>
</feature>
<dbReference type="Pfam" id="PF00953">
    <property type="entry name" value="Glycos_transf_4"/>
    <property type="match status" value="1"/>
</dbReference>
<keyword evidence="13 19" id="KW-1133">Transmembrane helix</keyword>
<comment type="catalytic activity">
    <reaction evidence="18">
        <text>a di-trans,poly-cis-dolichyl phosphate + UDP-N-acetyl-alpha-D-glucosamine = an N-acetyl-alpha-D-glucosaminyl-diphospho-di-trans,poly-cis-dolichol + UMP</text>
        <dbReference type="Rhea" id="RHEA:13289"/>
        <dbReference type="Rhea" id="RHEA-COMP:19498"/>
        <dbReference type="Rhea" id="RHEA-COMP:19507"/>
        <dbReference type="ChEBI" id="CHEBI:57683"/>
        <dbReference type="ChEBI" id="CHEBI:57705"/>
        <dbReference type="ChEBI" id="CHEBI:57865"/>
        <dbReference type="ChEBI" id="CHEBI:58427"/>
        <dbReference type="EC" id="2.7.8.15"/>
    </reaction>
    <physiologicalReaction direction="left-to-right" evidence="18">
        <dbReference type="Rhea" id="RHEA:13290"/>
    </physiologicalReaction>
</comment>
<evidence type="ECO:0000256" key="4">
    <source>
        <dbReference type="ARBA" id="ARBA00009317"/>
    </source>
</evidence>
<comment type="function">
    <text evidence="17">UDP-N-acetylglucosamine--dolichyl-phosphate N-acetylglucosaminephosphotransferase that operates in the biosynthetic pathway of dolichol-linked oligosaccharides, the glycan precursors employed in protein asparagine (N)-glycosylation. The assembly of dolichol-linked oligosaccharides begins on the cytosolic side of the endoplasmic reticulum membrane and finishes in its lumen. The sequential addition of sugars to dolichol pyrophosphate produces dolichol-linked oligosaccharides containing fourteen sugars, including two GlcNAcs, nine mannoses and three glucoses. Once assembled, the oligosaccharide is transferred from the lipid to nascent proteins by oligosaccharyltransferases. Catalyzes the initial step of dolichol-linked oligosaccharide biosynthesis, transfering GlcNAc-1-P from cytosolic UDP-GlcNAc onto the carrier lipid dolichyl phosphate (P-dolichol), yielding GlcNAc-P-P-dolichol embedded in the cytoplasmic leaflet of the endoplasmic reticulum membrane.</text>
</comment>
<dbReference type="PANTHER" id="PTHR10571">
    <property type="entry name" value="UDP-N-ACETYLGLUCOSAMINE--DOLICHYL-PHOSPHATE N-ACETYLGLUCOSAMINEPHOSPHOTRANSFERASE"/>
    <property type="match status" value="1"/>
</dbReference>
<dbReference type="PANTHER" id="PTHR10571:SF0">
    <property type="entry name" value="UDP-N-ACETYLGLUCOSAMINE--DOLICHYL-PHOSPHATE N-ACETYLGLUCOSAMINEPHOSPHOTRANSFERASE"/>
    <property type="match status" value="1"/>
</dbReference>
<evidence type="ECO:0000256" key="14">
    <source>
        <dbReference type="ARBA" id="ARBA00023136"/>
    </source>
</evidence>
<dbReference type="InterPro" id="IPR000715">
    <property type="entry name" value="Glycosyl_transferase_4"/>
</dbReference>
<evidence type="ECO:0000256" key="16">
    <source>
        <dbReference type="ARBA" id="ARBA00033238"/>
    </source>
</evidence>
<comment type="similarity">
    <text evidence="4">Belongs to the glycosyltransferase 4 family.</text>
</comment>
<evidence type="ECO:0000256" key="8">
    <source>
        <dbReference type="ARBA" id="ARBA00022679"/>
    </source>
</evidence>
<evidence type="ECO:0000256" key="7">
    <source>
        <dbReference type="ARBA" id="ARBA00022676"/>
    </source>
</evidence>
<sequence>MGDLRRRSISSTAKSAIAEASQRNLSSDEGPRIEPKYKQILAIGLICLCPYLYMLFYHYDVEDELRESILINMVMSIGAFFATTFIIPVASKYVLRRNMFGYDINKKGSPQGSIKVPESLGLVTGIVYLVVAILFQLFNFTSDSIWLVEYNAALGSICFMLFLGFVDDVLDIPWRVKLFLPSIAALPLLMAYAGHTTILIPKPLHSYLGITVLDLGWIYKLYMFFLAVFCTNSINIHAGINGLEVGQTIVISSAILIHNIMQIGLSSKDDYKQAHAFSIYLIQPLIGASLGLLAYNWYPSSVFVGDTFTYFAGMALAVVGILGHFSETLLLFFLPQVLNFLYSCPQLFKLVPCPRHRLPSYDPQTGLLTGSKDMNLVNLFLRLFGRCSEASLCVKLLAFQALACAFCFGLRSVMAGWYK</sequence>
<accession>D5A9B6</accession>
<evidence type="ECO:0000256" key="5">
    <source>
        <dbReference type="ARBA" id="ARBA00013225"/>
    </source>
</evidence>
<feature type="transmembrane region" description="Helical" evidence="19">
    <location>
        <begin position="206"/>
        <end position="229"/>
    </location>
</feature>
<evidence type="ECO:0000256" key="19">
    <source>
        <dbReference type="SAM" id="Phobius"/>
    </source>
</evidence>
<dbReference type="CDD" id="cd06855">
    <property type="entry name" value="GT_GPT_euk"/>
    <property type="match status" value="1"/>
</dbReference>
<dbReference type="InterPro" id="IPR033895">
    <property type="entry name" value="GPT"/>
</dbReference>
<dbReference type="EMBL" id="BT122782">
    <property type="protein sequence ID" value="ADE76135.1"/>
    <property type="molecule type" value="mRNA"/>
</dbReference>
<evidence type="ECO:0000256" key="12">
    <source>
        <dbReference type="ARBA" id="ARBA00022842"/>
    </source>
</evidence>
<name>D5A9B6_PICSI</name>
<evidence type="ECO:0000256" key="18">
    <source>
        <dbReference type="ARBA" id="ARBA00045078"/>
    </source>
</evidence>
<dbReference type="GO" id="GO:0005789">
    <property type="term" value="C:endoplasmic reticulum membrane"/>
    <property type="evidence" value="ECO:0007669"/>
    <property type="project" value="UniProtKB-SubCell"/>
</dbReference>
<evidence type="ECO:0000256" key="1">
    <source>
        <dbReference type="ARBA" id="ARBA00001946"/>
    </source>
</evidence>
<dbReference type="GO" id="GO:0046872">
    <property type="term" value="F:metal ion binding"/>
    <property type="evidence" value="ECO:0007669"/>
    <property type="project" value="UniProtKB-KW"/>
</dbReference>
<dbReference type="AlphaFoldDB" id="D5A9B6"/>
<evidence type="ECO:0000256" key="11">
    <source>
        <dbReference type="ARBA" id="ARBA00022824"/>
    </source>
</evidence>
<feature type="transmembrane region" description="Helical" evidence="19">
    <location>
        <begin position="40"/>
        <end position="57"/>
    </location>
</feature>
<feature type="transmembrane region" description="Helical" evidence="19">
    <location>
        <begin position="69"/>
        <end position="95"/>
    </location>
</feature>
<evidence type="ECO:0000256" key="6">
    <source>
        <dbReference type="ARBA" id="ARBA00017659"/>
    </source>
</evidence>
<comment type="pathway">
    <text evidence="3">Protein modification; protein glycosylation.</text>
</comment>